<protein>
    <submittedName>
        <fullName evidence="4">von Willebrand factor type A domain-containing protein</fullName>
    </submittedName>
</protein>
<dbReference type="Proteomes" id="UP000199691">
    <property type="component" value="Unassembled WGS sequence"/>
</dbReference>
<keyword evidence="2" id="KW-1133">Transmembrane helix</keyword>
<feature type="transmembrane region" description="Helical" evidence="2">
    <location>
        <begin position="6"/>
        <end position="23"/>
    </location>
</feature>
<dbReference type="SUPFAM" id="SSF53300">
    <property type="entry name" value="vWA-like"/>
    <property type="match status" value="1"/>
</dbReference>
<evidence type="ECO:0000313" key="4">
    <source>
        <dbReference type="EMBL" id="SDP36599.1"/>
    </source>
</evidence>
<evidence type="ECO:0000256" key="2">
    <source>
        <dbReference type="SAM" id="Phobius"/>
    </source>
</evidence>
<evidence type="ECO:0000259" key="3">
    <source>
        <dbReference type="PROSITE" id="PS50234"/>
    </source>
</evidence>
<sequence>MNLAWLLVPIAVALAVVVVVVLLRRKSARRERDWWDSGPAVADAGKSGIGGVSAPAEDDVPTLELPPVVRYGTLPGYDQGVPPSPVNVDEPLVGYGQPATVSTHGTDPDYEPDECDVPPMSRPQPDDRDVFTARGLEPAAQVIRPISAEAPGWPRFVVPFDDDRGPLPRNGLYVRRNNAFGTKATAGIADLVDQGVLIDQTQVRFDDFVASNLTGIPSPPPGEALAVSHGVAAAGEDFRARPDTTHFVELALRAGDIPRRAPRESMPVNFVFVVDTSASMEGSKLRTVKTAIRELYAQLRETDVLGIVTFDTRVRTVLKATPKAEIPPRLLEDVVTELKADGGTDINMGVLFGVDEIARHSGGRPDLVNCLYLFSDGDPTSGERDWISIRRTVAERVRGDITLSCFGFGEDARLRELEALAGVTGGFCTLVTDPDDVRLHLAEDLTRREHLAAINVQLRLRLDESVTAWHLYGHDLVTDPSTRARVEREVATAKHRARDDFGVESLPDLVTGDEGIRIFAPDLAEGETYWVVLEVEAPDGTTDFGRATVQYVDVVARDTRRHELELTDGAIAPETVFAHAVGLHTSEVVFHALEDLYQEDREAARRRLADHVETLRAAHTVSPSPQFHSDQVTVRKLTSLVHNVGLVQAWSDRGEGAFTIFTLNRMGRSRSGFARRKFD</sequence>
<dbReference type="InterPro" id="IPR036465">
    <property type="entry name" value="vWFA_dom_sf"/>
</dbReference>
<feature type="region of interest" description="Disordered" evidence="1">
    <location>
        <begin position="98"/>
        <end position="122"/>
    </location>
</feature>
<dbReference type="OrthoDB" id="9781333at2"/>
<dbReference type="Pfam" id="PF00092">
    <property type="entry name" value="VWA"/>
    <property type="match status" value="1"/>
</dbReference>
<keyword evidence="5" id="KW-1185">Reference proteome</keyword>
<reference evidence="5" key="1">
    <citation type="submission" date="2016-10" db="EMBL/GenBank/DDBJ databases">
        <authorList>
            <person name="Varghese N."/>
            <person name="Submissions S."/>
        </authorList>
    </citation>
    <scope>NUCLEOTIDE SEQUENCE [LARGE SCALE GENOMIC DNA]</scope>
    <source>
        <strain evidence="5">CGMCC 4.6609</strain>
    </source>
</reference>
<evidence type="ECO:0000313" key="5">
    <source>
        <dbReference type="Proteomes" id="UP000199691"/>
    </source>
</evidence>
<evidence type="ECO:0000256" key="1">
    <source>
        <dbReference type="SAM" id="MobiDB-lite"/>
    </source>
</evidence>
<accession>A0A1H0S4X5</accession>
<dbReference type="InterPro" id="IPR050934">
    <property type="entry name" value="ITIH"/>
</dbReference>
<organism evidence="4 5">
    <name type="scientific">Lentzea jiangxiensis</name>
    <dbReference type="NCBI Taxonomy" id="641025"/>
    <lineage>
        <taxon>Bacteria</taxon>
        <taxon>Bacillati</taxon>
        <taxon>Actinomycetota</taxon>
        <taxon>Actinomycetes</taxon>
        <taxon>Pseudonocardiales</taxon>
        <taxon>Pseudonocardiaceae</taxon>
        <taxon>Lentzea</taxon>
    </lineage>
</organism>
<keyword evidence="2" id="KW-0472">Membrane</keyword>
<feature type="domain" description="VWFA" evidence="3">
    <location>
        <begin position="269"/>
        <end position="458"/>
    </location>
</feature>
<dbReference type="InterPro" id="IPR002035">
    <property type="entry name" value="VWF_A"/>
</dbReference>
<dbReference type="RefSeq" id="WP_090099097.1">
    <property type="nucleotide sequence ID" value="NZ_FNIX01000007.1"/>
</dbReference>
<dbReference type="Gene3D" id="3.40.50.410">
    <property type="entry name" value="von Willebrand factor, type A domain"/>
    <property type="match status" value="1"/>
</dbReference>
<gene>
    <name evidence="4" type="ORF">SAMN05421507_107226</name>
</gene>
<proteinExistence type="predicted"/>
<dbReference type="EMBL" id="FNIX01000007">
    <property type="protein sequence ID" value="SDP36599.1"/>
    <property type="molecule type" value="Genomic_DNA"/>
</dbReference>
<dbReference type="AlphaFoldDB" id="A0A1H0S4X5"/>
<dbReference type="SMART" id="SM00327">
    <property type="entry name" value="VWA"/>
    <property type="match status" value="1"/>
</dbReference>
<dbReference type="PROSITE" id="PS50234">
    <property type="entry name" value="VWFA"/>
    <property type="match status" value="1"/>
</dbReference>
<dbReference type="PANTHER" id="PTHR10338:SF108">
    <property type="entry name" value="INTER-ALPHA-TRYPSIN INHIBITOR HEAVY CHAIN H4-LIKE PROTEIN"/>
    <property type="match status" value="1"/>
</dbReference>
<name>A0A1H0S4X5_9PSEU</name>
<dbReference type="PANTHER" id="PTHR10338">
    <property type="entry name" value="INTER-ALPHA-TRYPSIN INHIBITOR HEAVY CHAIN FAMILY MEMBER"/>
    <property type="match status" value="1"/>
</dbReference>
<dbReference type="STRING" id="641025.SAMN05421507_107226"/>
<keyword evidence="2" id="KW-0812">Transmembrane</keyword>